<dbReference type="GO" id="GO:0017004">
    <property type="term" value="P:cytochrome complex assembly"/>
    <property type="evidence" value="ECO:0007669"/>
    <property type="project" value="UniProtKB-KW"/>
</dbReference>
<dbReference type="PANTHER" id="PTHR42852">
    <property type="entry name" value="THIOL:DISULFIDE INTERCHANGE PROTEIN DSBE"/>
    <property type="match status" value="1"/>
</dbReference>
<name>A0A5C5UTT3_9BACT</name>
<accession>A0A5C5UTT3</accession>
<dbReference type="Pfam" id="PF08534">
    <property type="entry name" value="Redoxin"/>
    <property type="match status" value="1"/>
</dbReference>
<gene>
    <name evidence="7" type="primary">resA_7</name>
    <name evidence="7" type="ORF">Enr8_45000</name>
</gene>
<comment type="subcellular location">
    <subcellularLocation>
        <location evidence="1">Cell envelope</location>
    </subcellularLocation>
</comment>
<keyword evidence="8" id="KW-1185">Reference proteome</keyword>
<evidence type="ECO:0000259" key="6">
    <source>
        <dbReference type="PROSITE" id="PS51352"/>
    </source>
</evidence>
<evidence type="ECO:0000256" key="1">
    <source>
        <dbReference type="ARBA" id="ARBA00004196"/>
    </source>
</evidence>
<dbReference type="GO" id="GO:0030313">
    <property type="term" value="C:cell envelope"/>
    <property type="evidence" value="ECO:0007669"/>
    <property type="project" value="UniProtKB-SubCell"/>
</dbReference>
<evidence type="ECO:0000313" key="7">
    <source>
        <dbReference type="EMBL" id="TWT29844.1"/>
    </source>
</evidence>
<dbReference type="RefSeq" id="WP_186767805.1">
    <property type="nucleotide sequence ID" value="NZ_SJPF01000006.1"/>
</dbReference>
<feature type="chain" id="PRO_5023103552" evidence="5">
    <location>
        <begin position="25"/>
        <end position="398"/>
    </location>
</feature>
<dbReference type="PROSITE" id="PS51352">
    <property type="entry name" value="THIOREDOXIN_2"/>
    <property type="match status" value="1"/>
</dbReference>
<dbReference type="PROSITE" id="PS00194">
    <property type="entry name" value="THIOREDOXIN_1"/>
    <property type="match status" value="1"/>
</dbReference>
<dbReference type="InterPro" id="IPR013766">
    <property type="entry name" value="Thioredoxin_domain"/>
</dbReference>
<evidence type="ECO:0000313" key="8">
    <source>
        <dbReference type="Proteomes" id="UP000318878"/>
    </source>
</evidence>
<dbReference type="Gene3D" id="3.40.30.10">
    <property type="entry name" value="Glutaredoxin"/>
    <property type="match status" value="1"/>
</dbReference>
<feature type="domain" description="Thioredoxin" evidence="6">
    <location>
        <begin position="243"/>
        <end position="389"/>
    </location>
</feature>
<dbReference type="PANTHER" id="PTHR42852:SF6">
    <property type="entry name" value="THIOL:DISULFIDE INTERCHANGE PROTEIN DSBE"/>
    <property type="match status" value="1"/>
</dbReference>
<feature type="signal peptide" evidence="5">
    <location>
        <begin position="1"/>
        <end position="24"/>
    </location>
</feature>
<dbReference type="InterPro" id="IPR036249">
    <property type="entry name" value="Thioredoxin-like_sf"/>
</dbReference>
<dbReference type="EMBL" id="SJPF01000006">
    <property type="protein sequence ID" value="TWT29844.1"/>
    <property type="molecule type" value="Genomic_DNA"/>
</dbReference>
<keyword evidence="5" id="KW-0732">Signal</keyword>
<dbReference type="InterPro" id="IPR017937">
    <property type="entry name" value="Thioredoxin_CS"/>
</dbReference>
<organism evidence="7 8">
    <name type="scientific">Blastopirellula retiformator</name>
    <dbReference type="NCBI Taxonomy" id="2527970"/>
    <lineage>
        <taxon>Bacteria</taxon>
        <taxon>Pseudomonadati</taxon>
        <taxon>Planctomycetota</taxon>
        <taxon>Planctomycetia</taxon>
        <taxon>Pirellulales</taxon>
        <taxon>Pirellulaceae</taxon>
        <taxon>Blastopirellula</taxon>
    </lineage>
</organism>
<evidence type="ECO:0000256" key="2">
    <source>
        <dbReference type="ARBA" id="ARBA00022748"/>
    </source>
</evidence>
<dbReference type="AlphaFoldDB" id="A0A5C5UTT3"/>
<comment type="caution">
    <text evidence="7">The sequence shown here is derived from an EMBL/GenBank/DDBJ whole genome shotgun (WGS) entry which is preliminary data.</text>
</comment>
<dbReference type="InterPro" id="IPR050553">
    <property type="entry name" value="Thioredoxin_ResA/DsbE_sf"/>
</dbReference>
<keyword evidence="3" id="KW-1015">Disulfide bond</keyword>
<evidence type="ECO:0000256" key="5">
    <source>
        <dbReference type="SAM" id="SignalP"/>
    </source>
</evidence>
<evidence type="ECO:0000256" key="3">
    <source>
        <dbReference type="ARBA" id="ARBA00023157"/>
    </source>
</evidence>
<keyword evidence="4" id="KW-0676">Redox-active center</keyword>
<dbReference type="SUPFAM" id="SSF52833">
    <property type="entry name" value="Thioredoxin-like"/>
    <property type="match status" value="1"/>
</dbReference>
<sequence precursor="true">MSFLMHRLRASLFAVATLATPVWALSHVTLAAEAPAVEPAVAVDFDPAASTNVDALAAHLDTVRREMGELQGTAKEQKMAFIKLMRELSVTCQRIIDLDGTGLPRKKAHTFKIVSHCAIAGATGDDADKAAFDAAVDEGLAINDSGTVTVTIFHMLDDHVRATMHGKQRDLDQMLADAQKKIDMTQPGLPGLVAAKVIAPYFVGANRPEGLKMLETAIALNADSNNPEVQQLRDKVEGLYRRSTIIGKPLELSGTMLDGSELDWSAYRGKVVLVDFFATWCGPCRAEMPHVLEMYEKYQDHGFEVLGISLDDSRENAESYVAEMKLPWKTMFPVEEADRGWNHPLVTYLGIDAIPQAILVDQDGNVINLNARGDKLTSELQRLLAPAPVAPLTSEEKS</sequence>
<reference evidence="7 8" key="1">
    <citation type="submission" date="2019-02" db="EMBL/GenBank/DDBJ databases">
        <title>Deep-cultivation of Planctomycetes and their phenomic and genomic characterization uncovers novel biology.</title>
        <authorList>
            <person name="Wiegand S."/>
            <person name="Jogler M."/>
            <person name="Boedeker C."/>
            <person name="Pinto D."/>
            <person name="Vollmers J."/>
            <person name="Rivas-Marin E."/>
            <person name="Kohn T."/>
            <person name="Peeters S.H."/>
            <person name="Heuer A."/>
            <person name="Rast P."/>
            <person name="Oberbeckmann S."/>
            <person name="Bunk B."/>
            <person name="Jeske O."/>
            <person name="Meyerdierks A."/>
            <person name="Storesund J.E."/>
            <person name="Kallscheuer N."/>
            <person name="Luecker S."/>
            <person name="Lage O.M."/>
            <person name="Pohl T."/>
            <person name="Merkel B.J."/>
            <person name="Hornburger P."/>
            <person name="Mueller R.-W."/>
            <person name="Bruemmer F."/>
            <person name="Labrenz M."/>
            <person name="Spormann A.M."/>
            <person name="Op Den Camp H."/>
            <person name="Overmann J."/>
            <person name="Amann R."/>
            <person name="Jetten M.S.M."/>
            <person name="Mascher T."/>
            <person name="Medema M.H."/>
            <person name="Devos D.P."/>
            <person name="Kaster A.-K."/>
            <person name="Ovreas L."/>
            <person name="Rohde M."/>
            <person name="Galperin M.Y."/>
            <person name="Jogler C."/>
        </authorList>
    </citation>
    <scope>NUCLEOTIDE SEQUENCE [LARGE SCALE GENOMIC DNA]</scope>
    <source>
        <strain evidence="7 8">Enr8</strain>
    </source>
</reference>
<dbReference type="CDD" id="cd02966">
    <property type="entry name" value="TlpA_like_family"/>
    <property type="match status" value="1"/>
</dbReference>
<keyword evidence="2" id="KW-0201">Cytochrome c-type biogenesis</keyword>
<protein>
    <submittedName>
        <fullName evidence="7">Thiol-disulfide oxidoreductase ResA</fullName>
    </submittedName>
</protein>
<proteinExistence type="predicted"/>
<evidence type="ECO:0000256" key="4">
    <source>
        <dbReference type="ARBA" id="ARBA00023284"/>
    </source>
</evidence>
<dbReference type="Proteomes" id="UP000318878">
    <property type="component" value="Unassembled WGS sequence"/>
</dbReference>
<dbReference type="InterPro" id="IPR013740">
    <property type="entry name" value="Redoxin"/>
</dbReference>